<feature type="region of interest" description="Disordered" evidence="1">
    <location>
        <begin position="1017"/>
        <end position="1061"/>
    </location>
</feature>
<feature type="compositionally biased region" description="Polar residues" evidence="1">
    <location>
        <begin position="65"/>
        <end position="96"/>
    </location>
</feature>
<organism evidence="3 4">
    <name type="scientific">Mycoemilia scoparia</name>
    <dbReference type="NCBI Taxonomy" id="417184"/>
    <lineage>
        <taxon>Eukaryota</taxon>
        <taxon>Fungi</taxon>
        <taxon>Fungi incertae sedis</taxon>
        <taxon>Zoopagomycota</taxon>
        <taxon>Kickxellomycotina</taxon>
        <taxon>Kickxellomycetes</taxon>
        <taxon>Kickxellales</taxon>
        <taxon>Kickxellaceae</taxon>
        <taxon>Mycoemilia</taxon>
    </lineage>
</organism>
<protein>
    <recommendedName>
        <fullName evidence="2">HTH APSES-type domain-containing protein</fullName>
    </recommendedName>
</protein>
<proteinExistence type="predicted"/>
<dbReference type="GO" id="GO:0003677">
    <property type="term" value="F:DNA binding"/>
    <property type="evidence" value="ECO:0007669"/>
    <property type="project" value="InterPro"/>
</dbReference>
<feature type="compositionally biased region" description="Polar residues" evidence="1">
    <location>
        <begin position="451"/>
        <end position="465"/>
    </location>
</feature>
<keyword evidence="4" id="KW-1185">Reference proteome</keyword>
<feature type="compositionally biased region" description="Low complexity" evidence="1">
    <location>
        <begin position="466"/>
        <end position="479"/>
    </location>
</feature>
<feature type="compositionally biased region" description="Basic and acidic residues" evidence="1">
    <location>
        <begin position="1017"/>
        <end position="1038"/>
    </location>
</feature>
<dbReference type="PROSITE" id="PS51299">
    <property type="entry name" value="HTH_APSES"/>
    <property type="match status" value="1"/>
</dbReference>
<dbReference type="Gene3D" id="3.10.260.10">
    <property type="entry name" value="Transcription regulator HTH, APSES-type DNA-binding domain"/>
    <property type="match status" value="1"/>
</dbReference>
<feature type="compositionally biased region" description="Polar residues" evidence="1">
    <location>
        <begin position="248"/>
        <end position="261"/>
    </location>
</feature>
<feature type="compositionally biased region" description="Polar residues" evidence="1">
    <location>
        <begin position="1205"/>
        <end position="1230"/>
    </location>
</feature>
<dbReference type="SUPFAM" id="SSF54616">
    <property type="entry name" value="DNA-binding domain of Mlu1-box binding protein MBP1"/>
    <property type="match status" value="1"/>
</dbReference>
<evidence type="ECO:0000259" key="2">
    <source>
        <dbReference type="PROSITE" id="PS51299"/>
    </source>
</evidence>
<feature type="compositionally biased region" description="Low complexity" evidence="1">
    <location>
        <begin position="541"/>
        <end position="553"/>
    </location>
</feature>
<evidence type="ECO:0000313" key="3">
    <source>
        <dbReference type="EMBL" id="KAJ1920023.1"/>
    </source>
</evidence>
<feature type="compositionally biased region" description="Polar residues" evidence="1">
    <location>
        <begin position="283"/>
        <end position="294"/>
    </location>
</feature>
<comment type="caution">
    <text evidence="3">The sequence shown here is derived from an EMBL/GenBank/DDBJ whole genome shotgun (WGS) entry which is preliminary data.</text>
</comment>
<dbReference type="InterPro" id="IPR003163">
    <property type="entry name" value="Tscrpt_reg_HTH_APSES-type"/>
</dbReference>
<feature type="region of interest" description="Disordered" evidence="1">
    <location>
        <begin position="727"/>
        <end position="748"/>
    </location>
</feature>
<reference evidence="3" key="1">
    <citation type="submission" date="2022-07" db="EMBL/GenBank/DDBJ databases">
        <title>Phylogenomic reconstructions and comparative analyses of Kickxellomycotina fungi.</title>
        <authorList>
            <person name="Reynolds N.K."/>
            <person name="Stajich J.E."/>
            <person name="Barry K."/>
            <person name="Grigoriev I.V."/>
            <person name="Crous P."/>
            <person name="Smith M.E."/>
        </authorList>
    </citation>
    <scope>NUCLEOTIDE SEQUENCE</scope>
    <source>
        <strain evidence="3">NBRC 100468</strain>
    </source>
</reference>
<dbReference type="EMBL" id="JANBPU010000018">
    <property type="protein sequence ID" value="KAJ1920023.1"/>
    <property type="molecule type" value="Genomic_DNA"/>
</dbReference>
<name>A0A9W7ZZQ0_9FUNG</name>
<feature type="region of interest" description="Disordered" evidence="1">
    <location>
        <begin position="782"/>
        <end position="802"/>
    </location>
</feature>
<evidence type="ECO:0000313" key="4">
    <source>
        <dbReference type="Proteomes" id="UP001150538"/>
    </source>
</evidence>
<feature type="region of interest" description="Disordered" evidence="1">
    <location>
        <begin position="436"/>
        <end position="562"/>
    </location>
</feature>
<feature type="compositionally biased region" description="Low complexity" evidence="1">
    <location>
        <begin position="494"/>
        <end position="506"/>
    </location>
</feature>
<feature type="domain" description="HTH APSES-type" evidence="2">
    <location>
        <begin position="596"/>
        <end position="705"/>
    </location>
</feature>
<evidence type="ECO:0000256" key="1">
    <source>
        <dbReference type="SAM" id="MobiDB-lite"/>
    </source>
</evidence>
<feature type="region of interest" description="Disordered" evidence="1">
    <location>
        <begin position="234"/>
        <end position="261"/>
    </location>
</feature>
<dbReference type="OrthoDB" id="5597783at2759"/>
<accession>A0A9W7ZZQ0</accession>
<feature type="compositionally biased region" description="Pro residues" evidence="1">
    <location>
        <begin position="787"/>
        <end position="799"/>
    </location>
</feature>
<dbReference type="AlphaFoldDB" id="A0A9W7ZZQ0"/>
<sequence length="1260" mass="134176">MPGDCCSGHEADQNAESNNSDSNSGGGGFYQKRRHKSLQSSSLISRPAARRTSLISSSSSSSSSTASPMANISANNQEPAQGSNGSIYGKAQTSQDIYAPPAGFHGGKWAPTPSPSPSHDQAQPEDTESQRMNGRSKRAVPDSPDQTPLPPQPSPTLTANGHGLDLDKSNPPSDYLVTLGPSYSEFHDEMLQARLLTPDQVANFLDPLPIVAKDPPPPPPMSVDYPLCAGPVVIGGDDDDDDERATSGGCNNNSELDSSTSTQALVVSADEDNDILHRPEGISPQSSTRSSIGNCGSDRQDLIDGLLNDDLEECKPMSLKELDYLWNTSVANTTKNTAPSSPHHQPVSAPTTACIDKLGSAMSVQSHTELNLGSKLTEKLLSLSSKTIAAAAAASSKIPEVSSEKLSKTFANQAAGSTLPSKSKSMPISTQQKINHHCKPMPNRPIVSSKPDPTTFSQSPGSITNSRTVSSLKVTTSVTKDLKTPKISTVKPGTAPATTVSETTTARPMPTKAPVQGPKRPSGTCLGQNGKMGPANPLSRTASATPSSTASSSPAPPPNQFDVAKLFPDIDSQSIVTTKTNISPCIILTIVETVPVYMTVLTVTEPSPTDPTKKVVHQHRLLRLVETGYVNASSLLSAGGIVTEGERNIVLSLEVGRFKWRRAKSKLNGTWIPLPRARALAATCSLNHRLGPFLNDNLESYYPSPLPTEFIRHLIIPFFSLPPGGTNKSKSPPVGAASLPPTSNSAALATVGNTKPLQRPQGQNQSKPILNNQMSATVAAHKRNTNTPPPPPPAIPRPGPKGSITIGIPTLTNGKKRMPAKCGQIVNSNSQVKKSQVPQSLKINSIRNSPILGRSLSFGSSARSIPSPSIIQSLRQNNHMPLSPSMGSPRAPTDDQMVKLLIQLLGQDSPMFGVEEQQKQHILNEFSGYGGASISKGVVDSLAGAQKLSDKSNRNIRMDNDEGLLDVNGISGSFSMTFSLSSMPLDLQPIFADLIEQTSSAQMDSFEAGEKLKDLDISKVEMKKSDNTKPSKQDKSINDSEPNTTNSSTKTSKDKSQGNHDKMDIEDMLTTANKSPSKSNKVGTAAANSVVSTRITQAMENLGLSGVARSNLLLKLKAAMTSADINKRYRQQIVSPLSLEYNTQRIIDTIKRGSIRARVGSSNDDASSKNAKGIKRSLPIEFEDYLGVASKLRNSEVKAKKSRMTRSAQSTPLLSATKVTRSMVSGSGNLSERYPSDLTALLDECDDDKEEEDIEVDILS</sequence>
<dbReference type="Proteomes" id="UP001150538">
    <property type="component" value="Unassembled WGS sequence"/>
</dbReference>
<gene>
    <name evidence="3" type="ORF">H4219_001552</name>
</gene>
<feature type="region of interest" description="Disordered" evidence="1">
    <location>
        <begin position="275"/>
        <end position="295"/>
    </location>
</feature>
<feature type="region of interest" description="Disordered" evidence="1">
    <location>
        <begin position="1197"/>
        <end position="1231"/>
    </location>
</feature>
<dbReference type="InterPro" id="IPR036887">
    <property type="entry name" value="HTH_APSES_sf"/>
</dbReference>
<feature type="region of interest" description="Disordered" evidence="1">
    <location>
        <begin position="1"/>
        <end position="180"/>
    </location>
</feature>
<feature type="compositionally biased region" description="Basic and acidic residues" evidence="1">
    <location>
        <begin position="1051"/>
        <end position="1061"/>
    </location>
</feature>